<evidence type="ECO:0000313" key="2">
    <source>
        <dbReference type="Proteomes" id="UP000593737"/>
    </source>
</evidence>
<evidence type="ECO:0000313" key="1">
    <source>
        <dbReference type="EMBL" id="QPD02991.1"/>
    </source>
</evidence>
<sequence length="66" mass="7128">MTARLFIGSGVQAASSTLFSLSQLDILKRLVAAVVWHLNSFAGDLGRAPTMKVCLKAPRRTMVDPI</sequence>
<organism evidence="1 2">
    <name type="scientific">Candidatus Nitrospira kreftii</name>
    <dbReference type="NCBI Taxonomy" id="2652173"/>
    <lineage>
        <taxon>Bacteria</taxon>
        <taxon>Pseudomonadati</taxon>
        <taxon>Nitrospirota</taxon>
        <taxon>Nitrospiria</taxon>
        <taxon>Nitrospirales</taxon>
        <taxon>Nitrospiraceae</taxon>
        <taxon>Nitrospira</taxon>
    </lineage>
</organism>
<proteinExistence type="predicted"/>
<dbReference type="EMBL" id="CP047423">
    <property type="protein sequence ID" value="QPD02991.1"/>
    <property type="molecule type" value="Genomic_DNA"/>
</dbReference>
<gene>
    <name evidence="1" type="ORF">Nkreftii_000765</name>
</gene>
<accession>A0A7S8FC58</accession>
<reference evidence="1 2" key="1">
    <citation type="journal article" date="2020" name="ISME J.">
        <title>Enrichment and physiological characterization of a novel comammox Nitrospira indicates ammonium inhibition of complete nitrification.</title>
        <authorList>
            <person name="Sakoula D."/>
            <person name="Koch H."/>
            <person name="Frank J."/>
            <person name="Jetten M.S.M."/>
            <person name="van Kessel M.A.H.J."/>
            <person name="Lucker S."/>
        </authorList>
    </citation>
    <scope>NUCLEOTIDE SEQUENCE [LARGE SCALE GENOMIC DNA]</scope>
    <source>
        <strain evidence="1">Comreactor17</strain>
    </source>
</reference>
<name>A0A7S8FC58_9BACT</name>
<protein>
    <submittedName>
        <fullName evidence="1">Uncharacterized protein</fullName>
    </submittedName>
</protein>
<dbReference type="KEGG" id="nkf:Nkreftii_000765"/>
<dbReference type="AlphaFoldDB" id="A0A7S8FC58"/>
<dbReference type="Proteomes" id="UP000593737">
    <property type="component" value="Chromosome"/>
</dbReference>